<gene>
    <name evidence="9" type="ORF">ACFQHR_13855</name>
</gene>
<comment type="subcellular location">
    <subcellularLocation>
        <location evidence="1">Cell membrane</location>
        <topology evidence="1">Multi-pass membrane protein</topology>
    </subcellularLocation>
</comment>
<keyword evidence="4 7" id="KW-0812">Transmembrane</keyword>
<dbReference type="RefSeq" id="WP_066623529.1">
    <property type="nucleotide sequence ID" value="NZ_JBHSYQ010000006.1"/>
</dbReference>
<dbReference type="EMBL" id="JBHSYQ010000006">
    <property type="protein sequence ID" value="MFC6998716.1"/>
    <property type="molecule type" value="Genomic_DNA"/>
</dbReference>
<accession>A0ABW2DPL0</accession>
<dbReference type="InterPro" id="IPR007353">
    <property type="entry name" value="DUF421"/>
</dbReference>
<evidence type="ECO:0000256" key="1">
    <source>
        <dbReference type="ARBA" id="ARBA00004651"/>
    </source>
</evidence>
<keyword evidence="5 7" id="KW-1133">Transmembrane helix</keyword>
<dbReference type="PANTHER" id="PTHR34582:SF6">
    <property type="entry name" value="UPF0702 TRANSMEMBRANE PROTEIN YCAP"/>
    <property type="match status" value="1"/>
</dbReference>
<keyword evidence="6 7" id="KW-0472">Membrane</keyword>
<name>A0ABW2DPL0_9BACT</name>
<comment type="similarity">
    <text evidence="2">Belongs to the UPF0702 family.</text>
</comment>
<keyword evidence="10" id="KW-1185">Reference proteome</keyword>
<reference evidence="10" key="1">
    <citation type="journal article" date="2019" name="Int. J. Syst. Evol. Microbiol.">
        <title>The Global Catalogue of Microorganisms (GCM) 10K type strain sequencing project: providing services to taxonomists for standard genome sequencing and annotation.</title>
        <authorList>
            <consortium name="The Broad Institute Genomics Platform"/>
            <consortium name="The Broad Institute Genome Sequencing Center for Infectious Disease"/>
            <person name="Wu L."/>
            <person name="Ma J."/>
        </authorList>
    </citation>
    <scope>NUCLEOTIDE SEQUENCE [LARGE SCALE GENOMIC DNA]</scope>
    <source>
        <strain evidence="10">CGMCC 4.7393</strain>
    </source>
</reference>
<evidence type="ECO:0000256" key="3">
    <source>
        <dbReference type="ARBA" id="ARBA00022475"/>
    </source>
</evidence>
<organism evidence="9 10">
    <name type="scientific">Rufibacter roseus</name>
    <dbReference type="NCBI Taxonomy" id="1567108"/>
    <lineage>
        <taxon>Bacteria</taxon>
        <taxon>Pseudomonadati</taxon>
        <taxon>Bacteroidota</taxon>
        <taxon>Cytophagia</taxon>
        <taxon>Cytophagales</taxon>
        <taxon>Hymenobacteraceae</taxon>
        <taxon>Rufibacter</taxon>
    </lineage>
</organism>
<dbReference type="InterPro" id="IPR023090">
    <property type="entry name" value="UPF0702_alpha/beta_dom_sf"/>
</dbReference>
<proteinExistence type="inferred from homology"/>
<sequence length="232" mass="26056">MKKEEIYLGDWQRLLFGNAPAEFMLEVLLRSLVIFAVLLVVLRLLGKRMNAQLTISELAVMLTLGAIVAVPMQIPERGILQGIIILVCALVFQRGLTWLTVKSRKAEMITHGHHSIIVRNGVLQIEEMEKSHLSKEQVFSALRTHNIMHLGQVKRLYMEACGLFSVIRQPDSKPGLSVLPIKDKNLLEAQSHAQEKIACVRCGTLLENINQDKHSCPTCSCDEWVPAVTDKK</sequence>
<evidence type="ECO:0000256" key="7">
    <source>
        <dbReference type="SAM" id="Phobius"/>
    </source>
</evidence>
<evidence type="ECO:0000256" key="5">
    <source>
        <dbReference type="ARBA" id="ARBA00022989"/>
    </source>
</evidence>
<feature type="transmembrane region" description="Helical" evidence="7">
    <location>
        <begin position="80"/>
        <end position="101"/>
    </location>
</feature>
<evidence type="ECO:0000256" key="4">
    <source>
        <dbReference type="ARBA" id="ARBA00022692"/>
    </source>
</evidence>
<protein>
    <submittedName>
        <fullName evidence="9">DUF421 domain-containing protein</fullName>
    </submittedName>
</protein>
<dbReference type="PANTHER" id="PTHR34582">
    <property type="entry name" value="UPF0702 TRANSMEMBRANE PROTEIN YCAP"/>
    <property type="match status" value="1"/>
</dbReference>
<evidence type="ECO:0000259" key="8">
    <source>
        <dbReference type="Pfam" id="PF04239"/>
    </source>
</evidence>
<dbReference type="Proteomes" id="UP001596405">
    <property type="component" value="Unassembled WGS sequence"/>
</dbReference>
<feature type="transmembrane region" description="Helical" evidence="7">
    <location>
        <begin position="58"/>
        <end position="74"/>
    </location>
</feature>
<evidence type="ECO:0000256" key="2">
    <source>
        <dbReference type="ARBA" id="ARBA00006448"/>
    </source>
</evidence>
<evidence type="ECO:0000256" key="6">
    <source>
        <dbReference type="ARBA" id="ARBA00023136"/>
    </source>
</evidence>
<dbReference type="Pfam" id="PF04239">
    <property type="entry name" value="DUF421"/>
    <property type="match status" value="1"/>
</dbReference>
<dbReference type="Gene3D" id="3.30.240.20">
    <property type="entry name" value="bsu07140 like domains"/>
    <property type="match status" value="1"/>
</dbReference>
<comment type="caution">
    <text evidence="9">The sequence shown here is derived from an EMBL/GenBank/DDBJ whole genome shotgun (WGS) entry which is preliminary data.</text>
</comment>
<evidence type="ECO:0000313" key="10">
    <source>
        <dbReference type="Proteomes" id="UP001596405"/>
    </source>
</evidence>
<feature type="transmembrane region" description="Helical" evidence="7">
    <location>
        <begin position="27"/>
        <end position="46"/>
    </location>
</feature>
<evidence type="ECO:0000313" key="9">
    <source>
        <dbReference type="EMBL" id="MFC6998716.1"/>
    </source>
</evidence>
<keyword evidence="3" id="KW-1003">Cell membrane</keyword>
<feature type="domain" description="YetF C-terminal" evidence="8">
    <location>
        <begin position="102"/>
        <end position="188"/>
    </location>
</feature>